<dbReference type="RefSeq" id="XP_001805474.1">
    <property type="nucleotide sequence ID" value="XM_001805422.1"/>
</dbReference>
<dbReference type="InParanoid" id="Q0TYQ1"/>
<feature type="compositionally biased region" description="Pro residues" evidence="1">
    <location>
        <begin position="55"/>
        <end position="70"/>
    </location>
</feature>
<accession>Q0TYQ1</accession>
<name>Q0TYQ1_PHANO</name>
<evidence type="ECO:0000256" key="1">
    <source>
        <dbReference type="SAM" id="MobiDB-lite"/>
    </source>
</evidence>
<protein>
    <submittedName>
        <fullName evidence="2">Uncharacterized protein</fullName>
    </submittedName>
</protein>
<dbReference type="Proteomes" id="UP000001055">
    <property type="component" value="Unassembled WGS sequence"/>
</dbReference>
<dbReference type="AlphaFoldDB" id="Q0TYQ1"/>
<dbReference type="HOGENOM" id="CLU_2373505_0_0_1"/>
<dbReference type="EMBL" id="CH445361">
    <property type="protein sequence ID" value="EAT77253.1"/>
    <property type="molecule type" value="Genomic_DNA"/>
</dbReference>
<organism evidence="2 3">
    <name type="scientific">Phaeosphaeria nodorum (strain SN15 / ATCC MYA-4574 / FGSC 10173)</name>
    <name type="common">Glume blotch fungus</name>
    <name type="synonym">Parastagonospora nodorum</name>
    <dbReference type="NCBI Taxonomy" id="321614"/>
    <lineage>
        <taxon>Eukaryota</taxon>
        <taxon>Fungi</taxon>
        <taxon>Dikarya</taxon>
        <taxon>Ascomycota</taxon>
        <taxon>Pezizomycotina</taxon>
        <taxon>Dothideomycetes</taxon>
        <taxon>Pleosporomycetidae</taxon>
        <taxon>Pleosporales</taxon>
        <taxon>Pleosporineae</taxon>
        <taxon>Phaeosphaeriaceae</taxon>
        <taxon>Parastagonospora</taxon>
    </lineage>
</organism>
<dbReference type="GeneID" id="5982403"/>
<feature type="region of interest" description="Disordered" evidence="1">
    <location>
        <begin position="39"/>
        <end position="70"/>
    </location>
</feature>
<dbReference type="KEGG" id="pno:SNOG_15320"/>
<evidence type="ECO:0000313" key="2">
    <source>
        <dbReference type="EMBL" id="EAT77253.1"/>
    </source>
</evidence>
<evidence type="ECO:0000313" key="3">
    <source>
        <dbReference type="Proteomes" id="UP000001055"/>
    </source>
</evidence>
<reference evidence="3" key="1">
    <citation type="journal article" date="2007" name="Plant Cell">
        <title>Dothideomycete-plant interactions illuminated by genome sequencing and EST analysis of the wheat pathogen Stagonospora nodorum.</title>
        <authorList>
            <person name="Hane J.K."/>
            <person name="Lowe R.G."/>
            <person name="Solomon P.S."/>
            <person name="Tan K.C."/>
            <person name="Schoch C.L."/>
            <person name="Spatafora J.W."/>
            <person name="Crous P.W."/>
            <person name="Kodira C."/>
            <person name="Birren B.W."/>
            <person name="Galagan J.E."/>
            <person name="Torriani S.F."/>
            <person name="McDonald B.A."/>
            <person name="Oliver R.P."/>
        </authorList>
    </citation>
    <scope>NUCLEOTIDE SEQUENCE [LARGE SCALE GENOMIC DNA]</scope>
    <source>
        <strain evidence="3">SN15 / ATCC MYA-4574 / FGSC 10173</strain>
    </source>
</reference>
<gene>
    <name evidence="2" type="ORF">SNOG_15320</name>
</gene>
<sequence length="95" mass="10411">MSRRQQRHAKAEVDQKIALEGSVEEDCGDGDRLVKANHALPSAKPPVPRHKLKPIPDPPLQPNIPQHPPPEIHAVAVSIPPLRTQHSRKAAVTVL</sequence>
<proteinExistence type="predicted"/>